<gene>
    <name evidence="1" type="ORF">UFOVP1202_15</name>
</gene>
<dbReference type="EMBL" id="LR797147">
    <property type="protein sequence ID" value="CAB4189904.1"/>
    <property type="molecule type" value="Genomic_DNA"/>
</dbReference>
<evidence type="ECO:0000313" key="1">
    <source>
        <dbReference type="EMBL" id="CAB4189904.1"/>
    </source>
</evidence>
<sequence>MALIKLQFRPGINRETTAYANEGGWYDGNLIRFRYGKPESIGGWTSFSSYQYLGTVRSLMPWTALNGTTYVGVGTNLKYYVARGGVYNDITPLRLPSPVLTNPFTTQSAGSGILLVTDADHGCFVGDFVTFSGATAVSGITAAQINREFQVLSVPTANTYTVNTGGSASAGSITGGGTVTADYQINIGLNTSVYGTGWGAGTWSRGTWGSAATNTTPGTQLRIWSQDNWGEDLLMCVHDGGIYYWDTSAGFSYRAVTLASLAGANLTPTIAKQVIVSERDRHTLVFGCDPETDPGVQDPLVIRFSSQESLTDWETRADNTAGELRIGSGSEIIGAIQTKQQIIVFTDVSIHAMQYIGPPYTFGVQEISSGVSIMGPNAMVAVGDVVFWMGKGEFYIYSGSVAQIPCDVKEYVFNRLNKDQALKIAAGHNGSFSEVWWFYPSDTSVSNVVNTENDSYVVYNYDQKIWYYGSMARTAWVDRGTLGYPIAAGIDNYLYYQENGLNDASSNPPSALNSYIESSVVDLGEGDQFMFASRVIPDITFRDSSSESSTVTFTIKARNFPGDNFGPSDSNPVVKTADVTVEQYTDQVFIRLRGRSMSIRVESDQVNTAWRLGDPRLDVRTDGRR</sequence>
<protein>
    <submittedName>
        <fullName evidence="1">Uncharacterized protein</fullName>
    </submittedName>
</protein>
<dbReference type="Gene3D" id="2.40.30.20">
    <property type="match status" value="1"/>
</dbReference>
<dbReference type="InterPro" id="IPR023366">
    <property type="entry name" value="ATP_synth_asu-like_sf"/>
</dbReference>
<proteinExistence type="predicted"/>
<accession>A0A6J5RE82</accession>
<name>A0A6J5RE82_9CAUD</name>
<reference evidence="1" key="1">
    <citation type="submission" date="2020-05" db="EMBL/GenBank/DDBJ databases">
        <authorList>
            <person name="Chiriac C."/>
            <person name="Salcher M."/>
            <person name="Ghai R."/>
            <person name="Kavagutti S V."/>
        </authorList>
    </citation>
    <scope>NUCLEOTIDE SEQUENCE</scope>
</reference>
<organism evidence="1">
    <name type="scientific">uncultured Caudovirales phage</name>
    <dbReference type="NCBI Taxonomy" id="2100421"/>
    <lineage>
        <taxon>Viruses</taxon>
        <taxon>Duplodnaviria</taxon>
        <taxon>Heunggongvirae</taxon>
        <taxon>Uroviricota</taxon>
        <taxon>Caudoviricetes</taxon>
        <taxon>Peduoviridae</taxon>
        <taxon>Maltschvirus</taxon>
        <taxon>Maltschvirus maltsch</taxon>
    </lineage>
</organism>